<evidence type="ECO:0000256" key="2">
    <source>
        <dbReference type="ARBA" id="ARBA00022679"/>
    </source>
</evidence>
<dbReference type="GO" id="GO:0008170">
    <property type="term" value="F:N-methyltransferase activity"/>
    <property type="evidence" value="ECO:0007669"/>
    <property type="project" value="InterPro"/>
</dbReference>
<dbReference type="Gene3D" id="3.40.50.300">
    <property type="entry name" value="P-loop containing nucleotide triphosphate hydrolases"/>
    <property type="match status" value="2"/>
</dbReference>
<dbReference type="InterPro" id="IPR002941">
    <property type="entry name" value="DNA_methylase_N4/N6"/>
</dbReference>
<dbReference type="InterPro" id="IPR000330">
    <property type="entry name" value="SNF2_N"/>
</dbReference>
<organism evidence="5">
    <name type="scientific">Siphoviridae sp. ctvuW5</name>
    <dbReference type="NCBI Taxonomy" id="2825725"/>
    <lineage>
        <taxon>Viruses</taxon>
        <taxon>Duplodnaviria</taxon>
        <taxon>Heunggongvirae</taxon>
        <taxon>Uroviricota</taxon>
        <taxon>Caudoviricetes</taxon>
    </lineage>
</organism>
<evidence type="ECO:0000256" key="3">
    <source>
        <dbReference type="ARBA" id="ARBA00022801"/>
    </source>
</evidence>
<dbReference type="InterPro" id="IPR027417">
    <property type="entry name" value="P-loop_NTPase"/>
</dbReference>
<dbReference type="GO" id="GO:0032259">
    <property type="term" value="P:methylation"/>
    <property type="evidence" value="ECO:0007669"/>
    <property type="project" value="UniProtKB-KW"/>
</dbReference>
<dbReference type="PROSITE" id="PS51192">
    <property type="entry name" value="HELICASE_ATP_BIND_1"/>
    <property type="match status" value="1"/>
</dbReference>
<dbReference type="GO" id="GO:0006281">
    <property type="term" value="P:DNA repair"/>
    <property type="evidence" value="ECO:0007669"/>
    <property type="project" value="TreeGrafter"/>
</dbReference>
<name>A0A8S5TXA4_9CAUD</name>
<keyword evidence="1" id="KW-0489">Methyltransferase</keyword>
<dbReference type="GO" id="GO:0005524">
    <property type="term" value="F:ATP binding"/>
    <property type="evidence" value="ECO:0007669"/>
    <property type="project" value="InterPro"/>
</dbReference>
<keyword evidence="3" id="KW-0378">Hydrolase</keyword>
<feature type="domain" description="Helicase ATP-binding" evidence="4">
    <location>
        <begin position="40"/>
        <end position="190"/>
    </location>
</feature>
<keyword evidence="5" id="KW-0547">Nucleotide-binding</keyword>
<dbReference type="SMART" id="SM00487">
    <property type="entry name" value="DEXDc"/>
    <property type="match status" value="1"/>
</dbReference>
<evidence type="ECO:0000259" key="4">
    <source>
        <dbReference type="PROSITE" id="PS51192"/>
    </source>
</evidence>
<dbReference type="GO" id="GO:0031297">
    <property type="term" value="P:replication fork processing"/>
    <property type="evidence" value="ECO:0007669"/>
    <property type="project" value="TreeGrafter"/>
</dbReference>
<dbReference type="EMBL" id="BK015953">
    <property type="protein sequence ID" value="DAF86799.1"/>
    <property type="molecule type" value="Genomic_DNA"/>
</dbReference>
<dbReference type="PANTHER" id="PTHR45766:SF6">
    <property type="entry name" value="SWI_SNF-RELATED MATRIX-ASSOCIATED ACTIN-DEPENDENT REGULATOR OF CHROMATIN SUBFAMILY A-LIKE PROTEIN 1"/>
    <property type="match status" value="1"/>
</dbReference>
<keyword evidence="5" id="KW-0067">ATP-binding</keyword>
<protein>
    <submittedName>
        <fullName evidence="5">Helicase of the snf2 rad54 family</fullName>
    </submittedName>
</protein>
<evidence type="ECO:0000256" key="1">
    <source>
        <dbReference type="ARBA" id="ARBA00022603"/>
    </source>
</evidence>
<keyword evidence="5" id="KW-0347">Helicase</keyword>
<accession>A0A8S5TXA4</accession>
<dbReference type="GO" id="GO:0016787">
    <property type="term" value="F:hydrolase activity"/>
    <property type="evidence" value="ECO:0007669"/>
    <property type="project" value="UniProtKB-KW"/>
</dbReference>
<sequence>MKKEYIEFLQKKQTSIESSGFDLMDSEMNEKLFPFQKYCVKRAVKAGRFAMFEDCGLGKTLQQLEWAYQVQKHINQPVLILAPLGVIGQTIQEGVKFGYEVKEIGLTVFDQDLKAGIYITNYDNMDNIDSYLFGGVVLDESSILKNFNGKIRNELIASFKETKYKLCCTATPSPNDTTELCNHAEFLNVMSRNEMLAMYFVHDGGSTSDWRLKGHAKQAFWDFVSTWAVMLSKPGDIGFSNEGYELPELKVIEDYIETPKRNNGMLFNDVAVSATGYHNELRETINERMKRVSEIVNSSSDSWIVWIGHDEEGDLLQKMIPGAVEVKGSDNKQKKKDNLLGFGKGEFRVLITKLKIAQFGLNYQNCHNQIFASLDFSFESTYQGIRRSYRFGQEYDVNIHLIVTDTMQNVRKSFEDKQSAFYEMQRAMTHAMNRNIKNELKLMKTVSQKEYQSDFCHIMNGDCVQLIESIPDESIGFSIFSPPFAELYTYSDKLEDMGNSKDYKEFFVAFNFLVKELYRVMWSGRNVAVHCMDLPIQKGKEGYIGLRDFSGMILKAFEESGFIYHSRVTIWKNPVTEMQRTKALGLLHKQVKKDAAMSRVGIPDYLMIFRKPGNHDHPVHCDISVDTWQKYASPVWMDIDYSDTLNGVKGRDKEDEKHICPLQLQTIERAITLWSNKGDKILTPFLGIGSEVYQSIKMGRYGIGFELKESYFVEAVKNCKNAEVKTQSPKLFD</sequence>
<dbReference type="Gene3D" id="3.40.50.150">
    <property type="entry name" value="Vaccinia Virus protein VP39"/>
    <property type="match status" value="1"/>
</dbReference>
<dbReference type="Pfam" id="PF01555">
    <property type="entry name" value="N6_N4_Mtase"/>
    <property type="match status" value="1"/>
</dbReference>
<dbReference type="Pfam" id="PF00176">
    <property type="entry name" value="SNF2-rel_dom"/>
    <property type="match status" value="1"/>
</dbReference>
<dbReference type="InterPro" id="IPR014001">
    <property type="entry name" value="Helicase_ATP-bd"/>
</dbReference>
<proteinExistence type="predicted"/>
<reference evidence="5" key="1">
    <citation type="journal article" date="2021" name="Proc. Natl. Acad. Sci. U.S.A.">
        <title>A Catalog of Tens of Thousands of Viruses from Human Metagenomes Reveals Hidden Associations with Chronic Diseases.</title>
        <authorList>
            <person name="Tisza M.J."/>
            <person name="Buck C.B."/>
        </authorList>
    </citation>
    <scope>NUCLEOTIDE SEQUENCE</scope>
    <source>
        <strain evidence="5">CtvuW5</strain>
    </source>
</reference>
<keyword evidence="2" id="KW-0808">Transferase</keyword>
<dbReference type="SUPFAM" id="SSF52540">
    <property type="entry name" value="P-loop containing nucleoside triphosphate hydrolases"/>
    <property type="match status" value="2"/>
</dbReference>
<dbReference type="PANTHER" id="PTHR45766">
    <property type="entry name" value="DNA ANNEALING HELICASE AND ENDONUCLEASE ZRANB3 FAMILY MEMBER"/>
    <property type="match status" value="1"/>
</dbReference>
<dbReference type="SUPFAM" id="SSF53335">
    <property type="entry name" value="S-adenosyl-L-methionine-dependent methyltransferases"/>
    <property type="match status" value="1"/>
</dbReference>
<dbReference type="GO" id="GO:0003677">
    <property type="term" value="F:DNA binding"/>
    <property type="evidence" value="ECO:0007669"/>
    <property type="project" value="InterPro"/>
</dbReference>
<dbReference type="InterPro" id="IPR029063">
    <property type="entry name" value="SAM-dependent_MTases_sf"/>
</dbReference>
<dbReference type="GO" id="GO:0004386">
    <property type="term" value="F:helicase activity"/>
    <property type="evidence" value="ECO:0007669"/>
    <property type="project" value="UniProtKB-KW"/>
</dbReference>
<evidence type="ECO:0000313" key="5">
    <source>
        <dbReference type="EMBL" id="DAF86799.1"/>
    </source>
</evidence>